<keyword evidence="2" id="KW-1185">Reference proteome</keyword>
<dbReference type="Proteomes" id="UP001497644">
    <property type="component" value="Unassembled WGS sequence"/>
</dbReference>
<evidence type="ECO:0000313" key="2">
    <source>
        <dbReference type="Proteomes" id="UP001497644"/>
    </source>
</evidence>
<accession>A0AAV2MY84</accession>
<protein>
    <submittedName>
        <fullName evidence="1">Uncharacterized protein</fullName>
    </submittedName>
</protein>
<sequence length="189" mass="22538">MSEKKGTAWIQELRKEQVIRELQERGIETEEAGTLEKLQHILREVVKKEQAEKVSVKEGIQRQKNLQDQGNRSRKMEYTTNLDFKIGQDDWEEFVERMELFFEVNDIEDENKRKAILLTKIDAETYKIVRKVCAPQKPKHTPWKEIIEKVENFVKPKVNQTVLRHNFRQRTQKEGESITIRSYITPISR</sequence>
<name>A0AAV2MY84_9HYME</name>
<comment type="caution">
    <text evidence="1">The sequence shown here is derived from an EMBL/GenBank/DDBJ whole genome shotgun (WGS) entry which is preliminary data.</text>
</comment>
<proteinExistence type="predicted"/>
<evidence type="ECO:0000313" key="1">
    <source>
        <dbReference type="EMBL" id="CAL1672469.1"/>
    </source>
</evidence>
<dbReference type="AlphaFoldDB" id="A0AAV2MY84"/>
<dbReference type="EMBL" id="CAXIPU020000587">
    <property type="protein sequence ID" value="CAL1672469.1"/>
    <property type="molecule type" value="Genomic_DNA"/>
</dbReference>
<reference evidence="1" key="1">
    <citation type="submission" date="2024-04" db="EMBL/GenBank/DDBJ databases">
        <authorList>
            <consortium name="Molecular Ecology Group"/>
        </authorList>
    </citation>
    <scope>NUCLEOTIDE SEQUENCE</scope>
</reference>
<organism evidence="1 2">
    <name type="scientific">Lasius platythorax</name>
    <dbReference type="NCBI Taxonomy" id="488582"/>
    <lineage>
        <taxon>Eukaryota</taxon>
        <taxon>Metazoa</taxon>
        <taxon>Ecdysozoa</taxon>
        <taxon>Arthropoda</taxon>
        <taxon>Hexapoda</taxon>
        <taxon>Insecta</taxon>
        <taxon>Pterygota</taxon>
        <taxon>Neoptera</taxon>
        <taxon>Endopterygota</taxon>
        <taxon>Hymenoptera</taxon>
        <taxon>Apocrita</taxon>
        <taxon>Aculeata</taxon>
        <taxon>Formicoidea</taxon>
        <taxon>Formicidae</taxon>
        <taxon>Formicinae</taxon>
        <taxon>Lasius</taxon>
        <taxon>Lasius</taxon>
    </lineage>
</organism>
<gene>
    <name evidence="1" type="ORF">LPLAT_LOCUS8273</name>
</gene>